<dbReference type="EMBL" id="CP002056">
    <property type="protein sequence ID" value="ADI30629.1"/>
    <property type="molecule type" value="Genomic_DNA"/>
</dbReference>
<dbReference type="AlphaFoldDB" id="D7DLF8"/>
<protein>
    <submittedName>
        <fullName evidence="4">Glycosyl transferase family 2</fullName>
    </submittedName>
</protein>
<dbReference type="PANTHER" id="PTHR22916:SF51">
    <property type="entry name" value="GLYCOSYLTRANSFERASE EPSH-RELATED"/>
    <property type="match status" value="1"/>
</dbReference>
<dbReference type="SUPFAM" id="SSF53448">
    <property type="entry name" value="Nucleotide-diphospho-sugar transferases"/>
    <property type="match status" value="1"/>
</dbReference>
<accession>D7DLF8</accession>
<dbReference type="HOGENOM" id="CLU_025996_25_0_4"/>
<dbReference type="STRING" id="666681.M301_2264"/>
<feature type="domain" description="Glycosyltransferase 2-like" evidence="3">
    <location>
        <begin position="5"/>
        <end position="139"/>
    </location>
</feature>
<dbReference type="InterPro" id="IPR001173">
    <property type="entry name" value="Glyco_trans_2-like"/>
</dbReference>
<dbReference type="OrthoDB" id="9802649at2"/>
<reference evidence="4 5" key="2">
    <citation type="journal article" date="2011" name="J. Bacteriol.">
        <title>Genomes of three methylotrophs from a single niche uncover genetic and metabolic divergence of Methylophilaceae.</title>
        <authorList>
            <person name="Lapidus A."/>
            <person name="Clum A."/>
            <person name="Labutti K."/>
            <person name="Kaluzhnaya M.G."/>
            <person name="Lim S."/>
            <person name="Beck D.A."/>
            <person name="Glavina Del Rio T."/>
            <person name="Nolan M."/>
            <person name="Mavromatis K."/>
            <person name="Huntemann M."/>
            <person name="Lucas S."/>
            <person name="Lidstrom M.E."/>
            <person name="Ivanova N."/>
            <person name="Chistoserdova L."/>
        </authorList>
    </citation>
    <scope>NUCLEOTIDE SEQUENCE [LARGE SCALE GENOMIC DNA]</scope>
    <source>
        <strain evidence="4 5">301</strain>
    </source>
</reference>
<organism evidence="4 5">
    <name type="scientific">Methylotenera versatilis (strain 301)</name>
    <dbReference type="NCBI Taxonomy" id="666681"/>
    <lineage>
        <taxon>Bacteria</taxon>
        <taxon>Pseudomonadati</taxon>
        <taxon>Pseudomonadota</taxon>
        <taxon>Betaproteobacteria</taxon>
        <taxon>Nitrosomonadales</taxon>
        <taxon>Methylophilaceae</taxon>
        <taxon>Methylotenera</taxon>
    </lineage>
</organism>
<dbReference type="InterPro" id="IPR029044">
    <property type="entry name" value="Nucleotide-diphossugar_trans"/>
</dbReference>
<evidence type="ECO:0000313" key="5">
    <source>
        <dbReference type="Proteomes" id="UP000000383"/>
    </source>
</evidence>
<dbReference type="CAZy" id="GT2">
    <property type="family name" value="Glycosyltransferase Family 2"/>
</dbReference>
<name>D7DLF8_METV0</name>
<keyword evidence="1" id="KW-0328">Glycosyltransferase</keyword>
<dbReference type="RefSeq" id="WP_013148937.1">
    <property type="nucleotide sequence ID" value="NC_014207.1"/>
</dbReference>
<keyword evidence="2 4" id="KW-0808">Transferase</keyword>
<dbReference type="PANTHER" id="PTHR22916">
    <property type="entry name" value="GLYCOSYLTRANSFERASE"/>
    <property type="match status" value="1"/>
</dbReference>
<dbReference type="CDD" id="cd00761">
    <property type="entry name" value="Glyco_tranf_GTA_type"/>
    <property type="match status" value="1"/>
</dbReference>
<reference evidence="5" key="1">
    <citation type="submission" date="2010-05" db="EMBL/GenBank/DDBJ databases">
        <title>Complete sequence of Methylotenera sp. 301.</title>
        <authorList>
            <person name="Lucas S."/>
            <person name="Copeland A."/>
            <person name="Lapidus A."/>
            <person name="Cheng J.-F."/>
            <person name="Bruce D."/>
            <person name="Goodwin L."/>
            <person name="Pitluck S."/>
            <person name="Clum A."/>
            <person name="Land M."/>
            <person name="Hauser L."/>
            <person name="Kyrpides N."/>
            <person name="Ivanova N."/>
            <person name="Chistoservova L."/>
            <person name="Kalyuzhnaya M."/>
            <person name="Woyke T."/>
        </authorList>
    </citation>
    <scope>NUCLEOTIDE SEQUENCE [LARGE SCALE GENOMIC DNA]</scope>
    <source>
        <strain evidence="5">301</strain>
    </source>
</reference>
<keyword evidence="5" id="KW-1185">Reference proteome</keyword>
<sequence length="331" mass="38127">MPKISIIIPVYGVEKYIERCAVSIFEQTNKDFEMVFINDCSKDNSEVILLDVISRYKGASIDVRIIQHEVNKGISATRETGLNKAKGEYILYVDSDDYIAPNMVELMVARANDTNADIIYSDYYDLKNGELIYQNQSLSVRDPLLITASMLRSEIVWTPWNKIFKKSLATVHNIHWPININVGEDLVVMSKLFANAKEIEYVNQALYIYNRDNVNSYINSWSVSSCQQSIKAVESVNAFFSDEFPNADLIKSLDKVKLASRYQMLYTFDKNLYKLIPDTFPETDDKIFTFENTSFYWKVALFLVVKKKTILATSMTRAIFLLKKTRAFIQS</sequence>
<dbReference type="eggNOG" id="COG0463">
    <property type="taxonomic scope" value="Bacteria"/>
</dbReference>
<evidence type="ECO:0000256" key="2">
    <source>
        <dbReference type="ARBA" id="ARBA00022679"/>
    </source>
</evidence>
<dbReference type="Pfam" id="PF00535">
    <property type="entry name" value="Glycos_transf_2"/>
    <property type="match status" value="1"/>
</dbReference>
<dbReference type="Gene3D" id="3.90.550.10">
    <property type="entry name" value="Spore Coat Polysaccharide Biosynthesis Protein SpsA, Chain A"/>
    <property type="match status" value="1"/>
</dbReference>
<dbReference type="Proteomes" id="UP000000383">
    <property type="component" value="Chromosome"/>
</dbReference>
<dbReference type="GO" id="GO:0016758">
    <property type="term" value="F:hexosyltransferase activity"/>
    <property type="evidence" value="ECO:0007669"/>
    <property type="project" value="UniProtKB-ARBA"/>
</dbReference>
<evidence type="ECO:0000313" key="4">
    <source>
        <dbReference type="EMBL" id="ADI30629.1"/>
    </source>
</evidence>
<dbReference type="KEGG" id="meh:M301_2264"/>
<gene>
    <name evidence="4" type="ordered locus">M301_2264</name>
</gene>
<proteinExistence type="predicted"/>
<evidence type="ECO:0000256" key="1">
    <source>
        <dbReference type="ARBA" id="ARBA00022676"/>
    </source>
</evidence>
<evidence type="ECO:0000259" key="3">
    <source>
        <dbReference type="Pfam" id="PF00535"/>
    </source>
</evidence>